<name>A0ABU6HHB1_9RHOB</name>
<comment type="caution">
    <text evidence="2">The sequence shown here is derived from an EMBL/GenBank/DDBJ whole genome shotgun (WGS) entry which is preliminary data.</text>
</comment>
<dbReference type="EMBL" id="JAYLLH010000013">
    <property type="protein sequence ID" value="MEC3861802.1"/>
    <property type="molecule type" value="Genomic_DNA"/>
</dbReference>
<feature type="region of interest" description="Disordered" evidence="1">
    <location>
        <begin position="87"/>
        <end position="106"/>
    </location>
</feature>
<reference evidence="2 3" key="1">
    <citation type="submission" date="2024-01" db="EMBL/GenBank/DDBJ databases">
        <title>Mesobacterium rodlantinim sp. nov., isolated from shallow sea hydrothermal systems off Kueishantao Island.</title>
        <authorList>
            <person name="Su Z."/>
            <person name="Tang K."/>
        </authorList>
    </citation>
    <scope>NUCLEOTIDE SEQUENCE [LARGE SCALE GENOMIC DNA]</scope>
    <source>
        <strain evidence="2 3">TK19101</strain>
    </source>
</reference>
<accession>A0ABU6HHB1</accession>
<keyword evidence="3" id="KW-1185">Reference proteome</keyword>
<dbReference type="Proteomes" id="UP001348149">
    <property type="component" value="Unassembled WGS sequence"/>
</dbReference>
<evidence type="ECO:0000313" key="2">
    <source>
        <dbReference type="EMBL" id="MEC3861802.1"/>
    </source>
</evidence>
<sequence length="106" mass="10795">MMMLVVALATTGFSHRFTASSDQQAQRYAASFGLDASAICGGGSEGTADHGCDACRLHAAMALSDPAIVTTALVLSLTPVAWADARPARAATSHDATPPVRGPPQV</sequence>
<gene>
    <name evidence="2" type="ORF">VK792_10940</name>
</gene>
<dbReference type="RefSeq" id="WP_326297527.1">
    <property type="nucleotide sequence ID" value="NZ_JAYLLH010000013.1"/>
</dbReference>
<evidence type="ECO:0000256" key="1">
    <source>
        <dbReference type="SAM" id="MobiDB-lite"/>
    </source>
</evidence>
<organism evidence="2 3">
    <name type="scientific">Mesobacterium hydrothermale</name>
    <dbReference type="NCBI Taxonomy" id="3111907"/>
    <lineage>
        <taxon>Bacteria</taxon>
        <taxon>Pseudomonadati</taxon>
        <taxon>Pseudomonadota</taxon>
        <taxon>Alphaproteobacteria</taxon>
        <taxon>Rhodobacterales</taxon>
        <taxon>Roseobacteraceae</taxon>
        <taxon>Mesobacterium</taxon>
    </lineage>
</organism>
<evidence type="ECO:0000313" key="3">
    <source>
        <dbReference type="Proteomes" id="UP001348149"/>
    </source>
</evidence>
<protein>
    <submittedName>
        <fullName evidence="2">Polyketide synthase</fullName>
    </submittedName>
</protein>
<proteinExistence type="predicted"/>